<keyword evidence="2" id="KW-1185">Reference proteome</keyword>
<sequence length="913" mass="103187">MKTNHGTRLLKRWILLPAMEGRTDCLTLALTPCLSKTYRTPDHSRRMGTLVSNQFGSSDGEKEREKGVGGGRMRRKRKKTIQLDPRRPLFESAFQEEGSGRFPKVYPSLSSSSSRSREEEDWIKRSKLISELYTSLERGSADLVFESFRNLKRGGEGWQAWLSPEEMGKLIRCLISDRPKTRLGMIRLSEAFRVAERLKGDRRGGNNPPTPPFRPDSLDEVEKDRWDRVLDTATRNALIDFSANWSRSSGPAEIDEAIKSLAEYEGKVGPERIKGKADQDEANALEENGGRGRRGIFADETDWGLQLEKRRRKWRTGKGQVTKQPHPRSHGGKKLDRRSLQERGGRKLANAQGPNFPDLRTYNILLETISRSVPFHDSLLTHSERREGSCSSSATMATEGEMDPFLEEDGRERTWLDKTTLATLGLPKDWEGEEGFTGETCERLFDRIWERMVETSGIEPDQRSWSIRVKLLTRLGRWNELWSCLNSALEKGKLNTAVFNSALWGVGRSVEGSLKIRELVEIYGMMRGNLVELEREKLRLGRDLGRWEGKSRNGSDVNGDGMEGGGGGDSEVVDGCDGSFERQGGKGADDRRGPTRSSPNQRGQQALARIFGMSHLPREIVPDKITYSIMIKLTSWSGDFATSIGILKDMTSTPAGREGGEEEEVELLTPDISIYDSLFRAFSKHSIASKCVKLDRQRPWETQWEVPCVGGESGGEGTSRRSSSKKPLSNWNVLTLSEIFESLLEIRPSAVKGREEVATRSRRSTPSSDSREVKLIQEDQDATGRLPPRMRERMERTMRDVLSSPPSPRTLDPERASPTPPPTPKQLFWILTSLRRSSGDHPEWVLSQWDRLVNKFGGGTDFLWENVVREREGGGEEEEMVSDSVVNDQGWKGFRIDQRIKRILRYLGERRGG</sequence>
<protein>
    <submittedName>
        <fullName evidence="1">Uncharacterized protein</fullName>
    </submittedName>
</protein>
<accession>A0ACD0NRU2</accession>
<reference evidence="1 2" key="1">
    <citation type="journal article" date="2018" name="Mol. Biol. Evol.">
        <title>Broad Genomic Sampling Reveals a Smut Pathogenic Ancestry of the Fungal Clade Ustilaginomycotina.</title>
        <authorList>
            <person name="Kijpornyongpan T."/>
            <person name="Mondo S.J."/>
            <person name="Barry K."/>
            <person name="Sandor L."/>
            <person name="Lee J."/>
            <person name="Lipzen A."/>
            <person name="Pangilinan J."/>
            <person name="LaButti K."/>
            <person name="Hainaut M."/>
            <person name="Henrissat B."/>
            <person name="Grigoriev I.V."/>
            <person name="Spatafora J.W."/>
            <person name="Aime M.C."/>
        </authorList>
    </citation>
    <scope>NUCLEOTIDE SEQUENCE [LARGE SCALE GENOMIC DNA]</scope>
    <source>
        <strain evidence="1 2">SA 807</strain>
    </source>
</reference>
<dbReference type="EMBL" id="KZ820197">
    <property type="protein sequence ID" value="PWN48474.1"/>
    <property type="molecule type" value="Genomic_DNA"/>
</dbReference>
<evidence type="ECO:0000313" key="1">
    <source>
        <dbReference type="EMBL" id="PWN48474.1"/>
    </source>
</evidence>
<dbReference type="Proteomes" id="UP000245626">
    <property type="component" value="Unassembled WGS sequence"/>
</dbReference>
<gene>
    <name evidence="1" type="ORF">IE53DRAFT_381321</name>
</gene>
<proteinExistence type="predicted"/>
<name>A0ACD0NRU2_9BASI</name>
<evidence type="ECO:0000313" key="2">
    <source>
        <dbReference type="Proteomes" id="UP000245626"/>
    </source>
</evidence>
<organism evidence="1 2">
    <name type="scientific">Violaceomyces palustris</name>
    <dbReference type="NCBI Taxonomy" id="1673888"/>
    <lineage>
        <taxon>Eukaryota</taxon>
        <taxon>Fungi</taxon>
        <taxon>Dikarya</taxon>
        <taxon>Basidiomycota</taxon>
        <taxon>Ustilaginomycotina</taxon>
        <taxon>Ustilaginomycetes</taxon>
        <taxon>Violaceomycetales</taxon>
        <taxon>Violaceomycetaceae</taxon>
        <taxon>Violaceomyces</taxon>
    </lineage>
</organism>